<evidence type="ECO:0000313" key="2">
    <source>
        <dbReference type="Proteomes" id="UP000028705"/>
    </source>
</evidence>
<evidence type="ECO:0000313" key="1">
    <source>
        <dbReference type="EMBL" id="KFF14678.1"/>
    </source>
</evidence>
<dbReference type="AlphaFoldDB" id="A0A086ADB4"/>
<accession>A0A086ADB4</accession>
<organism evidence="1 2">
    <name type="scientific">Chryseobacterium soli</name>
    <dbReference type="NCBI Taxonomy" id="445961"/>
    <lineage>
        <taxon>Bacteria</taxon>
        <taxon>Pseudomonadati</taxon>
        <taxon>Bacteroidota</taxon>
        <taxon>Flavobacteriia</taxon>
        <taxon>Flavobacteriales</taxon>
        <taxon>Weeksellaceae</taxon>
        <taxon>Chryseobacterium group</taxon>
        <taxon>Chryseobacterium</taxon>
    </lineage>
</organism>
<comment type="caution">
    <text evidence="1">The sequence shown here is derived from an EMBL/GenBank/DDBJ whole genome shotgun (WGS) entry which is preliminary data.</text>
</comment>
<dbReference type="Proteomes" id="UP000028705">
    <property type="component" value="Unassembled WGS sequence"/>
</dbReference>
<name>A0A086ADB4_9FLAO</name>
<proteinExistence type="predicted"/>
<sequence length="309" mass="36463">MKKQAVHDEEDEYWGYFLNRYSDPDDIDAIITTIDGIVNEGFHPPESASDIYLESIHIEYTNTALLFQTKDDVLIREVPFEEVREILLLWKSFIMTPLSPSSPTHKNTFQMLVTTYFEDHNRKRISIPEEASLYHYKVYEENGTILKREEYDEHKLLTVFYYLQDHETEQEAIETIGKDYAGIEGFAVVKTEKLNGYTKEVNRFYTADGIYDEFCITTLFDQNNCMIYEREESYFKGVHDIETRKYYIEDAKEVFEFVYKNSGELLLMKGFEPPFVAENNGSITVSEMELFFPDFLSQHPYYKNAEMIP</sequence>
<dbReference type="STRING" id="445961.IW15_04400"/>
<keyword evidence="2" id="KW-1185">Reference proteome</keyword>
<protein>
    <submittedName>
        <fullName evidence="1">Uncharacterized protein</fullName>
    </submittedName>
</protein>
<dbReference type="eggNOG" id="ENOG50311AY">
    <property type="taxonomic scope" value="Bacteria"/>
</dbReference>
<reference evidence="1 2" key="1">
    <citation type="submission" date="2014-07" db="EMBL/GenBank/DDBJ databases">
        <title>Genome of Chryseobacterium soli DSM 19298.</title>
        <authorList>
            <person name="Stropko S.J."/>
            <person name="Pipes S.E."/>
            <person name="Newman J."/>
        </authorList>
    </citation>
    <scope>NUCLEOTIDE SEQUENCE [LARGE SCALE GENOMIC DNA]</scope>
    <source>
        <strain evidence="1 2">DSM 19298</strain>
    </source>
</reference>
<dbReference type="EMBL" id="JPRH01000001">
    <property type="protein sequence ID" value="KFF14678.1"/>
    <property type="molecule type" value="Genomic_DNA"/>
</dbReference>
<gene>
    <name evidence="1" type="ORF">IW15_04400</name>
</gene>